<organism evidence="3 4">
    <name type="scientific">Halovibrio salipaludis</name>
    <dbReference type="NCBI Taxonomy" id="2032626"/>
    <lineage>
        <taxon>Bacteria</taxon>
        <taxon>Pseudomonadati</taxon>
        <taxon>Pseudomonadota</taxon>
        <taxon>Gammaproteobacteria</taxon>
        <taxon>Oceanospirillales</taxon>
        <taxon>Halomonadaceae</taxon>
        <taxon>Halovibrio</taxon>
    </lineage>
</organism>
<proteinExistence type="predicted"/>
<dbReference type="EMBL" id="NSKD01000001">
    <property type="protein sequence ID" value="PAU82417.1"/>
    <property type="molecule type" value="Genomic_DNA"/>
</dbReference>
<dbReference type="OrthoDB" id="5740155at2"/>
<dbReference type="Pfam" id="PF10675">
    <property type="entry name" value="DUF2489"/>
    <property type="match status" value="1"/>
</dbReference>
<feature type="transmembrane region" description="Helical" evidence="1">
    <location>
        <begin position="6"/>
        <end position="25"/>
    </location>
</feature>
<comment type="caution">
    <text evidence="3">The sequence shown here is derived from an EMBL/GenBank/DDBJ whole genome shotgun (WGS) entry which is preliminary data.</text>
</comment>
<sequence>MPQNLQWILILAGLIAIAGLSLYIFRKGRRLRQHQRAVERTRALQAERRESMIESIRILAMTLEQEQVEPSEGCIRIKGLLDHVEPDLLNHSPYSIFQTIYEKTEHMPTHEARKQADPKLIQRLDQERFALEAEHAEAIHEAALAIRYYRFDGSVSASAGEPRTVDPGRSTLHP</sequence>
<keyword evidence="1" id="KW-1133">Transmembrane helix</keyword>
<name>A0A2A2FCK5_9GAMM</name>
<dbReference type="InterPro" id="IPR019617">
    <property type="entry name" value="DUF2489"/>
</dbReference>
<evidence type="ECO:0000313" key="4">
    <source>
        <dbReference type="Proteomes" id="UP000218896"/>
    </source>
</evidence>
<dbReference type="RefSeq" id="WP_095616511.1">
    <property type="nucleotide sequence ID" value="NZ_NSKD01000001.1"/>
</dbReference>
<evidence type="ECO:0000256" key="1">
    <source>
        <dbReference type="SAM" id="Phobius"/>
    </source>
</evidence>
<reference evidence="3 4" key="1">
    <citation type="submission" date="2017-08" db="EMBL/GenBank/DDBJ databases">
        <title>Halovibrio sewagensis sp. nov., isolated from wastewater of high salinity.</title>
        <authorList>
            <person name="Dong X."/>
            <person name="Zhang G."/>
        </authorList>
    </citation>
    <scope>NUCLEOTIDE SEQUENCE [LARGE SCALE GENOMIC DNA]</scope>
    <source>
        <strain evidence="3 4">YL5-2</strain>
    </source>
</reference>
<evidence type="ECO:0000313" key="3">
    <source>
        <dbReference type="EMBL" id="PAU82417.1"/>
    </source>
</evidence>
<protein>
    <recommendedName>
        <fullName evidence="2">DUF2489 domain-containing protein</fullName>
    </recommendedName>
</protein>
<keyword evidence="1" id="KW-0472">Membrane</keyword>
<dbReference type="Proteomes" id="UP000218896">
    <property type="component" value="Unassembled WGS sequence"/>
</dbReference>
<keyword evidence="4" id="KW-1185">Reference proteome</keyword>
<accession>A0A2A2FCK5</accession>
<dbReference type="AlphaFoldDB" id="A0A2A2FCK5"/>
<feature type="domain" description="DUF2489" evidence="2">
    <location>
        <begin position="17"/>
        <end position="143"/>
    </location>
</feature>
<evidence type="ECO:0000259" key="2">
    <source>
        <dbReference type="Pfam" id="PF10675"/>
    </source>
</evidence>
<gene>
    <name evidence="3" type="ORF">CK501_04570</name>
</gene>
<keyword evidence="1" id="KW-0812">Transmembrane</keyword>